<feature type="transmembrane region" description="Helical" evidence="1">
    <location>
        <begin position="60"/>
        <end position="81"/>
    </location>
</feature>
<evidence type="ECO:0000313" key="3">
    <source>
        <dbReference type="Proteomes" id="UP000011864"/>
    </source>
</evidence>
<dbReference type="EMBL" id="CP003837">
    <property type="protein sequence ID" value="AGH42742.1"/>
    <property type="molecule type" value="Genomic_DNA"/>
</dbReference>
<dbReference type="KEGG" id="gps:C427_0632"/>
<keyword evidence="1" id="KW-0472">Membrane</keyword>
<name>K7AMM8_9ALTE</name>
<keyword evidence="3" id="KW-1185">Reference proteome</keyword>
<organism evidence="2 3">
    <name type="scientific">Paraglaciecola psychrophila 170</name>
    <dbReference type="NCBI Taxonomy" id="1129794"/>
    <lineage>
        <taxon>Bacteria</taxon>
        <taxon>Pseudomonadati</taxon>
        <taxon>Pseudomonadota</taxon>
        <taxon>Gammaproteobacteria</taxon>
        <taxon>Alteromonadales</taxon>
        <taxon>Alteromonadaceae</taxon>
        <taxon>Paraglaciecola</taxon>
    </lineage>
</organism>
<dbReference type="PATRIC" id="fig|1129794.4.peg.627"/>
<dbReference type="eggNOG" id="ENOG5034BFB">
    <property type="taxonomic scope" value="Bacteria"/>
</dbReference>
<dbReference type="STRING" id="1129794.C427_0632"/>
<proteinExistence type="predicted"/>
<evidence type="ECO:0000313" key="2">
    <source>
        <dbReference type="EMBL" id="AGH42742.1"/>
    </source>
</evidence>
<gene>
    <name evidence="2" type="ORF">C427_0632</name>
</gene>
<feature type="transmembrane region" description="Helical" evidence="1">
    <location>
        <begin position="6"/>
        <end position="25"/>
    </location>
</feature>
<dbReference type="HOGENOM" id="CLU_2331202_0_0_6"/>
<dbReference type="AlphaFoldDB" id="K7AMM8"/>
<keyword evidence="1" id="KW-1133">Transmembrane helix</keyword>
<dbReference type="RefSeq" id="WP_007636182.1">
    <property type="nucleotide sequence ID" value="NC_020514.1"/>
</dbReference>
<keyword evidence="1" id="KW-0812">Transmembrane</keyword>
<accession>K7AMM8</accession>
<feature type="transmembrane region" description="Helical" evidence="1">
    <location>
        <begin position="34"/>
        <end position="54"/>
    </location>
</feature>
<reference evidence="2 3" key="1">
    <citation type="journal article" date="2013" name="Genome Announc.">
        <title>Complete Genome Sequence of Glaciecola psychrophila Strain 170T.</title>
        <authorList>
            <person name="Yin J."/>
            <person name="Chen J."/>
            <person name="Liu G."/>
            <person name="Yu Y."/>
            <person name="Song L."/>
            <person name="Wang X."/>
            <person name="Qu X."/>
        </authorList>
    </citation>
    <scope>NUCLEOTIDE SEQUENCE [LARGE SCALE GENOMIC DNA]</scope>
    <source>
        <strain evidence="2 3">170</strain>
    </source>
</reference>
<protein>
    <submittedName>
        <fullName evidence="2">Uncharacterized protein</fullName>
    </submittedName>
</protein>
<sequence length="98" mass="10491">MGTEILAISFFTTPLIFLISVGLLFKRKLPNPKAIILLVLNTLFISYFIITGLIDGHILQAFLVGGFLLMPFQVLGVLAALSLGGKLGDKQGSVSNVT</sequence>
<dbReference type="Proteomes" id="UP000011864">
    <property type="component" value="Chromosome"/>
</dbReference>
<evidence type="ECO:0000256" key="1">
    <source>
        <dbReference type="SAM" id="Phobius"/>
    </source>
</evidence>